<dbReference type="SMART" id="SM00332">
    <property type="entry name" value="PP2Cc"/>
    <property type="match status" value="1"/>
</dbReference>
<gene>
    <name evidence="3" type="ORF">PBRA_003636</name>
    <name evidence="4" type="ORF">PLBR_LOCUS1374</name>
</gene>
<keyword evidence="4" id="KW-0496">Mitochondrion</keyword>
<dbReference type="PROSITE" id="PS51746">
    <property type="entry name" value="PPM_2"/>
    <property type="match status" value="1"/>
</dbReference>
<dbReference type="InterPro" id="IPR001932">
    <property type="entry name" value="PPM-type_phosphatase-like_dom"/>
</dbReference>
<evidence type="ECO:0000313" key="5">
    <source>
        <dbReference type="Proteomes" id="UP000039324"/>
    </source>
</evidence>
<dbReference type="GO" id="GO:0004722">
    <property type="term" value="F:protein serine/threonine phosphatase activity"/>
    <property type="evidence" value="ECO:0007669"/>
    <property type="project" value="InterPro"/>
</dbReference>
<dbReference type="CDD" id="cd00143">
    <property type="entry name" value="PP2Cc"/>
    <property type="match status" value="1"/>
</dbReference>
<name>A0A0G4IHY3_PLABS</name>
<dbReference type="InterPro" id="IPR036457">
    <property type="entry name" value="PPM-type-like_dom_sf"/>
</dbReference>
<evidence type="ECO:0000313" key="6">
    <source>
        <dbReference type="Proteomes" id="UP000290189"/>
    </source>
</evidence>
<evidence type="ECO:0000256" key="1">
    <source>
        <dbReference type="SAM" id="Phobius"/>
    </source>
</evidence>
<dbReference type="OrthoDB" id="10264738at2759"/>
<sequence>MDVYWTVGLIAPLLAFYLLMVWSRSRVLSRLVGRDPAVRLGSWAGVHSIQGRRQHMEDTFAYHPVFRTKGSHKFQLHAVFDGHGGSVCSRFLADQLPTLARSCIDERLSNARTDVQCNDAVRAALMDVFEKSEREYLALAETNQLDDGSTAVVAVLHSHHSGADVYVANLGDSRAVLAHKAFALPLSTDHKPDRPDERRRVESLGGRVVFWGTWRVQGILSLSRAIGDRNLKPLVSSVPEIVSRRVSPGDDFIILASDGLWDVLSSQNAVDMVYKHGWRSSSAQAARELTRTAMQMGSMDNITCMIIDLHQLHNK</sequence>
<organism evidence="3 5">
    <name type="scientific">Plasmodiophora brassicae</name>
    <name type="common">Clubroot disease agent</name>
    <dbReference type="NCBI Taxonomy" id="37360"/>
    <lineage>
        <taxon>Eukaryota</taxon>
        <taxon>Sar</taxon>
        <taxon>Rhizaria</taxon>
        <taxon>Endomyxa</taxon>
        <taxon>Phytomyxea</taxon>
        <taxon>Plasmodiophorida</taxon>
        <taxon>Plasmodiophoridae</taxon>
        <taxon>Plasmodiophora</taxon>
    </lineage>
</organism>
<dbReference type="EMBL" id="OVEO01000002">
    <property type="protein sequence ID" value="SPQ94159.1"/>
    <property type="molecule type" value="Genomic_DNA"/>
</dbReference>
<accession>A0A0G4IHY3</accession>
<dbReference type="OMA" id="NDEAVGM"/>
<protein>
    <recommendedName>
        <fullName evidence="2">PPM-type phosphatase domain-containing protein</fullName>
    </recommendedName>
</protein>
<keyword evidence="1" id="KW-1133">Transmembrane helix</keyword>
<keyword evidence="1" id="KW-0472">Membrane</keyword>
<evidence type="ECO:0000259" key="2">
    <source>
        <dbReference type="PROSITE" id="PS51746"/>
    </source>
</evidence>
<geneLocation type="mitochondrion" evidence="4"/>
<reference evidence="4 6" key="2">
    <citation type="submission" date="2018-03" db="EMBL/GenBank/DDBJ databases">
        <authorList>
            <person name="Fogelqvist J."/>
        </authorList>
    </citation>
    <scope>NUCLEOTIDE SEQUENCE [LARGE SCALE GENOMIC DNA]</scope>
</reference>
<dbReference type="AlphaFoldDB" id="A0A0G4IHY3"/>
<keyword evidence="5" id="KW-1185">Reference proteome</keyword>
<feature type="domain" description="PPM-type phosphatase" evidence="2">
    <location>
        <begin position="43"/>
        <end position="309"/>
    </location>
</feature>
<keyword evidence="1" id="KW-0812">Transmembrane</keyword>
<dbReference type="SUPFAM" id="SSF81606">
    <property type="entry name" value="PP2C-like"/>
    <property type="match status" value="1"/>
</dbReference>
<feature type="transmembrane region" description="Helical" evidence="1">
    <location>
        <begin position="6"/>
        <end position="22"/>
    </location>
</feature>
<dbReference type="SMART" id="SM00331">
    <property type="entry name" value="PP2C_SIG"/>
    <property type="match status" value="1"/>
</dbReference>
<dbReference type="InterPro" id="IPR015655">
    <property type="entry name" value="PP2C"/>
</dbReference>
<dbReference type="Proteomes" id="UP000039324">
    <property type="component" value="Unassembled WGS sequence"/>
</dbReference>
<dbReference type="PANTHER" id="PTHR47992">
    <property type="entry name" value="PROTEIN PHOSPHATASE"/>
    <property type="match status" value="1"/>
</dbReference>
<reference evidence="3 5" key="1">
    <citation type="submission" date="2015-02" db="EMBL/GenBank/DDBJ databases">
        <authorList>
            <person name="Chooi Y.-H."/>
        </authorList>
    </citation>
    <scope>NUCLEOTIDE SEQUENCE [LARGE SCALE GENOMIC DNA]</scope>
    <source>
        <strain evidence="3">E3</strain>
    </source>
</reference>
<dbReference type="EMBL" id="CDSF01000002">
    <property type="protein sequence ID" value="CEO94823.1"/>
    <property type="molecule type" value="Genomic_DNA"/>
</dbReference>
<evidence type="ECO:0000313" key="4">
    <source>
        <dbReference type="EMBL" id="SPQ94159.1"/>
    </source>
</evidence>
<dbReference type="Gene3D" id="3.60.40.10">
    <property type="entry name" value="PPM-type phosphatase domain"/>
    <property type="match status" value="1"/>
</dbReference>
<dbReference type="STRING" id="37360.A0A0G4IHY3"/>
<proteinExistence type="predicted"/>
<dbReference type="Proteomes" id="UP000290189">
    <property type="component" value="Unassembled WGS sequence"/>
</dbReference>
<dbReference type="Pfam" id="PF00481">
    <property type="entry name" value="PP2C"/>
    <property type="match status" value="1"/>
</dbReference>
<evidence type="ECO:0000313" key="3">
    <source>
        <dbReference type="EMBL" id="CEO94823.1"/>
    </source>
</evidence>